<evidence type="ECO:0000313" key="1">
    <source>
        <dbReference type="EMBL" id="JAI02720.1"/>
    </source>
</evidence>
<reference evidence="1" key="1">
    <citation type="submission" date="2014-11" db="EMBL/GenBank/DDBJ databases">
        <authorList>
            <person name="Amaro Gonzalez C."/>
        </authorList>
    </citation>
    <scope>NUCLEOTIDE SEQUENCE</scope>
</reference>
<dbReference type="EMBL" id="GBXM01005858">
    <property type="protein sequence ID" value="JAI02720.1"/>
    <property type="molecule type" value="Transcribed_RNA"/>
</dbReference>
<accession>A0A0E9XJ55</accession>
<dbReference type="AlphaFoldDB" id="A0A0E9XJ55"/>
<protein>
    <submittedName>
        <fullName evidence="1">Uncharacterized protein</fullName>
    </submittedName>
</protein>
<organism evidence="1">
    <name type="scientific">Anguilla anguilla</name>
    <name type="common">European freshwater eel</name>
    <name type="synonym">Muraena anguilla</name>
    <dbReference type="NCBI Taxonomy" id="7936"/>
    <lineage>
        <taxon>Eukaryota</taxon>
        <taxon>Metazoa</taxon>
        <taxon>Chordata</taxon>
        <taxon>Craniata</taxon>
        <taxon>Vertebrata</taxon>
        <taxon>Euteleostomi</taxon>
        <taxon>Actinopterygii</taxon>
        <taxon>Neopterygii</taxon>
        <taxon>Teleostei</taxon>
        <taxon>Anguilliformes</taxon>
        <taxon>Anguillidae</taxon>
        <taxon>Anguilla</taxon>
    </lineage>
</organism>
<sequence length="34" mass="3704">MPLTCDTVSSRDLEGLFSGLNNKGTFLVNNEAFI</sequence>
<reference evidence="1" key="2">
    <citation type="journal article" date="2015" name="Fish Shellfish Immunol.">
        <title>Early steps in the European eel (Anguilla anguilla)-Vibrio vulnificus interaction in the gills: Role of the RtxA13 toxin.</title>
        <authorList>
            <person name="Callol A."/>
            <person name="Pajuelo D."/>
            <person name="Ebbesson L."/>
            <person name="Teles M."/>
            <person name="MacKenzie S."/>
            <person name="Amaro C."/>
        </authorList>
    </citation>
    <scope>NUCLEOTIDE SEQUENCE</scope>
</reference>
<proteinExistence type="predicted"/>
<name>A0A0E9XJ55_ANGAN</name>